<evidence type="ECO:0000313" key="4">
    <source>
        <dbReference type="Proteomes" id="UP000438093"/>
    </source>
</evidence>
<sequence>MRIEMTDEGRSSRVDQLEAPRGRHARKKSGNVLIPRGDSEIEDGFLCGEGYVPGGSFTDWRESGIFDEELNANRLASLEVEKADEDDVSAELKLSEVFANRSERRGRARGRTCFPKGLLVAVAGLLVLAIAGGAIVFFGSID</sequence>
<feature type="transmembrane region" description="Helical" evidence="2">
    <location>
        <begin position="117"/>
        <end position="141"/>
    </location>
</feature>
<protein>
    <submittedName>
        <fullName evidence="3">Uncharacterized protein</fullName>
    </submittedName>
</protein>
<keyword evidence="2" id="KW-1133">Transmembrane helix</keyword>
<proteinExistence type="predicted"/>
<comment type="caution">
    <text evidence="3">The sequence shown here is derived from an EMBL/GenBank/DDBJ whole genome shotgun (WGS) entry which is preliminary data.</text>
</comment>
<gene>
    <name evidence="3" type="ORF">GJG86_03935</name>
</gene>
<feature type="compositionally biased region" description="Basic and acidic residues" evidence="1">
    <location>
        <begin position="1"/>
        <end position="21"/>
    </location>
</feature>
<evidence type="ECO:0000313" key="3">
    <source>
        <dbReference type="EMBL" id="MRX81644.1"/>
    </source>
</evidence>
<accession>A0A6N7RKK3</accession>
<dbReference type="Proteomes" id="UP000438093">
    <property type="component" value="Unassembled WGS sequence"/>
</dbReference>
<keyword evidence="4" id="KW-1185">Reference proteome</keyword>
<dbReference type="AlphaFoldDB" id="A0A6N7RKK3"/>
<keyword evidence="2" id="KW-0472">Membrane</keyword>
<dbReference type="RefSeq" id="WP_154332538.1">
    <property type="nucleotide sequence ID" value="NZ_VTFY01000002.1"/>
</dbReference>
<dbReference type="EMBL" id="VTFY01000002">
    <property type="protein sequence ID" value="MRX81644.1"/>
    <property type="molecule type" value="Genomic_DNA"/>
</dbReference>
<evidence type="ECO:0000256" key="2">
    <source>
        <dbReference type="SAM" id="Phobius"/>
    </source>
</evidence>
<feature type="region of interest" description="Disordered" evidence="1">
    <location>
        <begin position="1"/>
        <end position="29"/>
    </location>
</feature>
<organism evidence="3 4">
    <name type="scientific">Eggerthella guodeyinii</name>
    <dbReference type="NCBI Taxonomy" id="2690837"/>
    <lineage>
        <taxon>Bacteria</taxon>
        <taxon>Bacillati</taxon>
        <taxon>Actinomycetota</taxon>
        <taxon>Coriobacteriia</taxon>
        <taxon>Eggerthellales</taxon>
        <taxon>Eggerthellaceae</taxon>
        <taxon>Eggerthella</taxon>
    </lineage>
</organism>
<reference evidence="4" key="1">
    <citation type="submission" date="2019-08" db="EMBL/GenBank/DDBJ databases">
        <title>Arthrobacter sp. nov., isolated from plateau pika and Tibetan wild ass.</title>
        <authorList>
            <person name="Ge Y."/>
        </authorList>
    </citation>
    <scope>NUCLEOTIDE SEQUENCE [LARGE SCALE GENOMIC DNA]</scope>
    <source>
        <strain evidence="4">HF-4214</strain>
    </source>
</reference>
<keyword evidence="2" id="KW-0812">Transmembrane</keyword>
<evidence type="ECO:0000256" key="1">
    <source>
        <dbReference type="SAM" id="MobiDB-lite"/>
    </source>
</evidence>
<name>A0A6N7RKK3_9ACTN</name>